<sequence>MKLENIQDLVKSAMTYERQRVEVAGFNLSIANVALDGQAVSSPLRQAAVPSQFWNYLDHPPIQTSVESGFREVHDPAHPLADDRGMVRYPKVDTAREMATLVSANRAYEADIRAYNALRAMNLKAFDIGKQ</sequence>
<keyword evidence="3" id="KW-0282">Flagellum</keyword>
<evidence type="ECO:0000256" key="1">
    <source>
        <dbReference type="ARBA" id="ARBA00009677"/>
    </source>
</evidence>
<proteinExistence type="inferred from homology"/>
<dbReference type="AlphaFoldDB" id="A0A4Q7YND9"/>
<comment type="caution">
    <text evidence="3">The sequence shown here is derived from an EMBL/GenBank/DDBJ whole genome shotgun (WGS) entry which is preliminary data.</text>
</comment>
<dbReference type="Proteomes" id="UP000292423">
    <property type="component" value="Unassembled WGS sequence"/>
</dbReference>
<dbReference type="InterPro" id="IPR010930">
    <property type="entry name" value="Flg_bb/hook_C_dom"/>
</dbReference>
<feature type="domain" description="Flagellar basal-body/hook protein C-terminal" evidence="2">
    <location>
        <begin position="85"/>
        <end position="123"/>
    </location>
</feature>
<keyword evidence="3" id="KW-0969">Cilium</keyword>
<evidence type="ECO:0000313" key="4">
    <source>
        <dbReference type="Proteomes" id="UP000292423"/>
    </source>
</evidence>
<keyword evidence="4" id="KW-1185">Reference proteome</keyword>
<dbReference type="EMBL" id="SHKX01000013">
    <property type="protein sequence ID" value="RZU38504.1"/>
    <property type="molecule type" value="Genomic_DNA"/>
</dbReference>
<protein>
    <submittedName>
        <fullName evidence="3">Flagellar basal-body rod protein FlgC</fullName>
    </submittedName>
</protein>
<comment type="similarity">
    <text evidence="1">Belongs to the flagella basal body rod proteins family.</text>
</comment>
<keyword evidence="3" id="KW-0966">Cell projection</keyword>
<reference evidence="3 4" key="1">
    <citation type="submission" date="2019-02" db="EMBL/GenBank/DDBJ databases">
        <title>Genomic Encyclopedia of Type Strains, Phase IV (KMG-IV): sequencing the most valuable type-strain genomes for metagenomic binning, comparative biology and taxonomic classification.</title>
        <authorList>
            <person name="Goeker M."/>
        </authorList>
    </citation>
    <scope>NUCLEOTIDE SEQUENCE [LARGE SCALE GENOMIC DNA]</scope>
    <source>
        <strain evidence="3 4">DSM 105135</strain>
    </source>
</reference>
<name>A0A4Q7YND9_9GAMM</name>
<dbReference type="OrthoDB" id="9794148at2"/>
<gene>
    <name evidence="3" type="ORF">EV700_2438</name>
</gene>
<evidence type="ECO:0000313" key="3">
    <source>
        <dbReference type="EMBL" id="RZU38504.1"/>
    </source>
</evidence>
<dbReference type="Pfam" id="PF06429">
    <property type="entry name" value="Flg_bbr_C"/>
    <property type="match status" value="1"/>
</dbReference>
<organism evidence="3 4">
    <name type="scientific">Fluviicoccus keumensis</name>
    <dbReference type="NCBI Taxonomy" id="1435465"/>
    <lineage>
        <taxon>Bacteria</taxon>
        <taxon>Pseudomonadati</taxon>
        <taxon>Pseudomonadota</taxon>
        <taxon>Gammaproteobacteria</taxon>
        <taxon>Moraxellales</taxon>
        <taxon>Moraxellaceae</taxon>
        <taxon>Fluviicoccus</taxon>
    </lineage>
</organism>
<evidence type="ECO:0000259" key="2">
    <source>
        <dbReference type="Pfam" id="PF06429"/>
    </source>
</evidence>
<accession>A0A4Q7YND9</accession>
<dbReference type="RefSeq" id="WP_130414123.1">
    <property type="nucleotide sequence ID" value="NZ_SHKX01000013.1"/>
</dbReference>